<reference evidence="3" key="1">
    <citation type="submission" date="2022-08" db="EMBL/GenBank/DDBJ databases">
        <authorList>
            <person name="Li F."/>
        </authorList>
    </citation>
    <scope>NUCLEOTIDE SEQUENCE</scope>
    <source>
        <strain evidence="3">MQZ15Z-1</strain>
    </source>
</reference>
<dbReference type="RefSeq" id="WP_258733834.1">
    <property type="nucleotide sequence ID" value="NZ_JANTHZ010000007.1"/>
</dbReference>
<dbReference type="InterPro" id="IPR051599">
    <property type="entry name" value="Cell_Envelope_Assoc"/>
</dbReference>
<dbReference type="GO" id="GO:0043164">
    <property type="term" value="P:Gram-negative-bacterium-type cell wall biogenesis"/>
    <property type="evidence" value="ECO:0007669"/>
    <property type="project" value="TreeGrafter"/>
</dbReference>
<organism evidence="3 4">
    <name type="scientific">Ancylobacter mangrovi</name>
    <dbReference type="NCBI Taxonomy" id="2972472"/>
    <lineage>
        <taxon>Bacteria</taxon>
        <taxon>Pseudomonadati</taxon>
        <taxon>Pseudomonadota</taxon>
        <taxon>Alphaproteobacteria</taxon>
        <taxon>Hyphomicrobiales</taxon>
        <taxon>Xanthobacteraceae</taxon>
        <taxon>Ancylobacter</taxon>
    </lineage>
</organism>
<dbReference type="PANTHER" id="PTHR30336">
    <property type="entry name" value="INNER MEMBRANE PROTEIN, PROBABLE PERMEASE"/>
    <property type="match status" value="1"/>
</dbReference>
<evidence type="ECO:0000256" key="1">
    <source>
        <dbReference type="SAM" id="Phobius"/>
    </source>
</evidence>
<proteinExistence type="predicted"/>
<name>A0A9X2PGM8_9HYPH</name>
<dbReference type="Proteomes" id="UP001151088">
    <property type="component" value="Unassembled WGS sequence"/>
</dbReference>
<comment type="caution">
    <text evidence="3">The sequence shown here is derived from an EMBL/GenBank/DDBJ whole genome shotgun (WGS) entry which is preliminary data.</text>
</comment>
<keyword evidence="1" id="KW-0472">Membrane</keyword>
<gene>
    <name evidence="3" type="ORF">NVS89_16385</name>
</gene>
<dbReference type="AlphaFoldDB" id="A0A9X2PGM8"/>
<evidence type="ECO:0000313" key="3">
    <source>
        <dbReference type="EMBL" id="MCS0496681.1"/>
    </source>
</evidence>
<evidence type="ECO:0000259" key="2">
    <source>
        <dbReference type="Pfam" id="PF02698"/>
    </source>
</evidence>
<keyword evidence="1" id="KW-1133">Transmembrane helix</keyword>
<feature type="transmembrane region" description="Helical" evidence="1">
    <location>
        <begin position="12"/>
        <end position="33"/>
    </location>
</feature>
<dbReference type="GO" id="GO:0005886">
    <property type="term" value="C:plasma membrane"/>
    <property type="evidence" value="ECO:0007669"/>
    <property type="project" value="TreeGrafter"/>
</dbReference>
<keyword evidence="1" id="KW-0812">Transmembrane</keyword>
<dbReference type="CDD" id="cd06259">
    <property type="entry name" value="YdcF-like"/>
    <property type="match status" value="1"/>
</dbReference>
<dbReference type="InterPro" id="IPR014729">
    <property type="entry name" value="Rossmann-like_a/b/a_fold"/>
</dbReference>
<dbReference type="EMBL" id="JANTHZ010000007">
    <property type="protein sequence ID" value="MCS0496681.1"/>
    <property type="molecule type" value="Genomic_DNA"/>
</dbReference>
<dbReference type="Gene3D" id="3.40.50.620">
    <property type="entry name" value="HUPs"/>
    <property type="match status" value="1"/>
</dbReference>
<feature type="transmembrane region" description="Helical" evidence="1">
    <location>
        <begin position="39"/>
        <end position="61"/>
    </location>
</feature>
<accession>A0A9X2PGM8</accession>
<dbReference type="Pfam" id="PF02698">
    <property type="entry name" value="DUF218"/>
    <property type="match status" value="1"/>
</dbReference>
<feature type="domain" description="DUF218" evidence="2">
    <location>
        <begin position="79"/>
        <end position="244"/>
    </location>
</feature>
<protein>
    <submittedName>
        <fullName evidence="3">YdcF family protein</fullName>
    </submittedName>
</protein>
<sequence length="267" mass="29293">MFFYASKIAWMVAVPSTFLTLLALVGLMLMPWFRRLGLTLAALGAIGIAVAGLGPLGRVLMHELEQRFPQYEGKGPVTGVIVLGGAELTEITASRGQPSFNESAEREFALADLSRRYPQARLVFVGGSGQILGSTMQEAAVVRRALGQLGVDPARVTFETRSRNTAENARNARELLEPQPGERWLLVTSAFHMPRAVGCFRAAGFPVIAYPVDFRTTDRLSLGLFSSVSEGLDFVDRSVREWVGLAVYYWTGRTDAWFPAPRPESQP</sequence>
<dbReference type="InterPro" id="IPR003848">
    <property type="entry name" value="DUF218"/>
</dbReference>
<evidence type="ECO:0000313" key="4">
    <source>
        <dbReference type="Proteomes" id="UP001151088"/>
    </source>
</evidence>
<dbReference type="GO" id="GO:0000270">
    <property type="term" value="P:peptidoglycan metabolic process"/>
    <property type="evidence" value="ECO:0007669"/>
    <property type="project" value="TreeGrafter"/>
</dbReference>
<keyword evidence="4" id="KW-1185">Reference proteome</keyword>
<dbReference type="PANTHER" id="PTHR30336:SF4">
    <property type="entry name" value="ENVELOPE BIOGENESIS FACTOR ELYC"/>
    <property type="match status" value="1"/>
</dbReference>